<dbReference type="Proteomes" id="UP000321944">
    <property type="component" value="Chromosome"/>
</dbReference>
<dbReference type="EMBL" id="AP019841">
    <property type="protein sequence ID" value="BBM55100.1"/>
    <property type="molecule type" value="Genomic_DNA"/>
</dbReference>
<organism evidence="1 2">
    <name type="scientific">Leptotrichia wadei</name>
    <dbReference type="NCBI Taxonomy" id="157687"/>
    <lineage>
        <taxon>Bacteria</taxon>
        <taxon>Fusobacteriati</taxon>
        <taxon>Fusobacteriota</taxon>
        <taxon>Fusobacteriia</taxon>
        <taxon>Fusobacteriales</taxon>
        <taxon>Leptotrichiaceae</taxon>
        <taxon>Leptotrichia</taxon>
    </lineage>
</organism>
<sequence>MAMNPQKIEVGTVTNYSVKGGFDAFGLSNVLDSGSSRGVPGWNYNQKAFEQFNPMAARYFKEGVARIINGSFDVAAMTNKIGTEASTRYKSMIERIKSPPNSPVTIARKGFNNPMIETGHFKSNIAAKINGGRIVGRGGG</sequence>
<dbReference type="OrthoDB" id="8612906at2"/>
<accession>A0A510KTP2</accession>
<protein>
    <submittedName>
        <fullName evidence="1">Uncharacterized protein</fullName>
    </submittedName>
</protein>
<dbReference type="RefSeq" id="WP_147003812.1">
    <property type="nucleotide sequence ID" value="NZ_AP019841.1"/>
</dbReference>
<proteinExistence type="predicted"/>
<gene>
    <name evidence="1" type="ORF">JMUB3936_1384</name>
</gene>
<name>A0A510KTP2_9FUSO</name>
<evidence type="ECO:0000313" key="1">
    <source>
        <dbReference type="EMBL" id="BBM55100.1"/>
    </source>
</evidence>
<evidence type="ECO:0000313" key="2">
    <source>
        <dbReference type="Proteomes" id="UP000321944"/>
    </source>
</evidence>
<dbReference type="AlphaFoldDB" id="A0A510KTP2"/>
<reference evidence="1 2" key="1">
    <citation type="submission" date="2019-07" db="EMBL/GenBank/DDBJ databases">
        <title>Complete Genome Sequence of Leptotrichia wadei Strain JMUB3936.</title>
        <authorList>
            <person name="Watanabe S."/>
            <person name="Cui L."/>
        </authorList>
    </citation>
    <scope>NUCLEOTIDE SEQUENCE [LARGE SCALE GENOMIC DNA]</scope>
    <source>
        <strain evidence="1 2">JMUB3936</strain>
    </source>
</reference>